<accession>A0A9P0NTI9</accession>
<proteinExistence type="predicted"/>
<reference evidence="2" key="2">
    <citation type="submission" date="2022-10" db="EMBL/GenBank/DDBJ databases">
        <authorList>
            <consortium name="ENA_rothamsted_submissions"/>
            <consortium name="culmorum"/>
            <person name="King R."/>
        </authorList>
    </citation>
    <scope>NUCLEOTIDE SEQUENCE</scope>
</reference>
<dbReference type="AlphaFoldDB" id="A0A9P0NTI9"/>
<gene>
    <name evidence="2" type="ORF">APHIGO_LOCUS12256</name>
    <name evidence="3" type="ORF">APHIGO_LOCUS12257</name>
</gene>
<reference evidence="2" key="1">
    <citation type="submission" date="2022-02" db="EMBL/GenBank/DDBJ databases">
        <authorList>
            <person name="King R."/>
        </authorList>
    </citation>
    <scope>NUCLEOTIDE SEQUENCE</scope>
</reference>
<evidence type="ECO:0000313" key="3">
    <source>
        <dbReference type="EMBL" id="CAH1739045.1"/>
    </source>
</evidence>
<dbReference type="InterPro" id="IPR012337">
    <property type="entry name" value="RNaseH-like_sf"/>
</dbReference>
<dbReference type="SUPFAM" id="SSF53098">
    <property type="entry name" value="Ribonuclease H-like"/>
    <property type="match status" value="1"/>
</dbReference>
<evidence type="ECO:0000259" key="1">
    <source>
        <dbReference type="Pfam" id="PF04937"/>
    </source>
</evidence>
<dbReference type="EMBL" id="OU899037">
    <property type="protein sequence ID" value="CAH1739044.1"/>
    <property type="molecule type" value="Genomic_DNA"/>
</dbReference>
<evidence type="ECO:0000313" key="4">
    <source>
        <dbReference type="Proteomes" id="UP001154329"/>
    </source>
</evidence>
<keyword evidence="4" id="KW-1185">Reference proteome</keyword>
<protein>
    <recommendedName>
        <fullName evidence="1">DUF659 domain-containing protein</fullName>
    </recommendedName>
</protein>
<dbReference type="Proteomes" id="UP001154329">
    <property type="component" value="Chromosome 4"/>
</dbReference>
<organism evidence="2 4">
    <name type="scientific">Aphis gossypii</name>
    <name type="common">Cotton aphid</name>
    <dbReference type="NCBI Taxonomy" id="80765"/>
    <lineage>
        <taxon>Eukaryota</taxon>
        <taxon>Metazoa</taxon>
        <taxon>Ecdysozoa</taxon>
        <taxon>Arthropoda</taxon>
        <taxon>Hexapoda</taxon>
        <taxon>Insecta</taxon>
        <taxon>Pterygota</taxon>
        <taxon>Neoptera</taxon>
        <taxon>Paraneoptera</taxon>
        <taxon>Hemiptera</taxon>
        <taxon>Sternorrhyncha</taxon>
        <taxon>Aphidomorpha</taxon>
        <taxon>Aphidoidea</taxon>
        <taxon>Aphididae</taxon>
        <taxon>Aphidini</taxon>
        <taxon>Aphis</taxon>
        <taxon>Aphis</taxon>
    </lineage>
</organism>
<dbReference type="EMBL" id="OU899037">
    <property type="protein sequence ID" value="CAH1739045.1"/>
    <property type="molecule type" value="Genomic_DNA"/>
</dbReference>
<feature type="domain" description="DUF659" evidence="1">
    <location>
        <begin position="3"/>
        <end position="134"/>
    </location>
</feature>
<dbReference type="InterPro" id="IPR007021">
    <property type="entry name" value="DUF659"/>
</dbReference>
<sequence length="361" mass="41409">MLTKKKIWVSVDETTDVTGRFVANVVIGTLEIDRAGEIFLLHSEELEKTNHSTIFKLFDKAMGILWPEGVQHDNVLLFLSDAAPYMVKAGKCINTLYSKCIHLTCLAHAFHRIAEKIRGEFSDVDKVVASVKKVFRKSPVRIKTFLNMTNNEIPLPPEPILTRWGTWINATLYYCEHFSKIHSVIQTFDDDDAASIKTAKKYLKKSNLPCQLTFIKANFEFLPRAITFLEKRGTKLSDSLKIIEDTKNKISHLKCTKAIPIVNKMNDVLDKNSGYNIVLKIYKILSGVVENLEGLPEDMTNDDLAYFNYAPITSVDVERSFSIYKNLLSSNRRRFTFENIRKYLIVQCNFQETQNDSELMM</sequence>
<dbReference type="Pfam" id="PF04937">
    <property type="entry name" value="DUF659"/>
    <property type="match status" value="1"/>
</dbReference>
<evidence type="ECO:0000313" key="2">
    <source>
        <dbReference type="EMBL" id="CAH1739044.1"/>
    </source>
</evidence>
<name>A0A9P0NTI9_APHGO</name>